<sequence>MLGIVYDYAEQRVARGQFLKTDFTRVIGLF</sequence>
<reference evidence="1 2" key="1">
    <citation type="journal article" date="2010" name="Stand. Genomic Sci.">
        <title>Complete genome sequence of Spirosoma linguale type strain (1).</title>
        <authorList>
            <person name="Lail K."/>
            <person name="Sikorski J."/>
            <person name="Saunders E."/>
            <person name="Lapidus A."/>
            <person name="Glavina Del Rio T."/>
            <person name="Copeland A."/>
            <person name="Tice H."/>
            <person name="Cheng J.-F."/>
            <person name="Lucas S."/>
            <person name="Nolan M."/>
            <person name="Bruce D."/>
            <person name="Goodwin L."/>
            <person name="Pitluck S."/>
            <person name="Ivanova N."/>
            <person name="Mavromatis K."/>
            <person name="Ovchinnikova G."/>
            <person name="Pati A."/>
            <person name="Chen A."/>
            <person name="Palaniappan K."/>
            <person name="Land M."/>
            <person name="Hauser L."/>
            <person name="Chang Y.-J."/>
            <person name="Jeffries C.D."/>
            <person name="Chain P."/>
            <person name="Brettin T."/>
            <person name="Detter J.C."/>
            <person name="Schuetze A."/>
            <person name="Rohde M."/>
            <person name="Tindall B.J."/>
            <person name="Goeker M."/>
            <person name="Bristow J."/>
            <person name="Eisen J.A."/>
            <person name="Markowitz V."/>
            <person name="Hugenholtz P."/>
            <person name="Kyrpides N.C."/>
            <person name="Klenk H.-P."/>
            <person name="Chen F."/>
        </authorList>
    </citation>
    <scope>NUCLEOTIDE SEQUENCE [LARGE SCALE GENOMIC DNA]</scope>
    <source>
        <strain evidence="2">ATCC 33905 / DSM 74 / LMG 10896 / Claus 1</strain>
    </source>
</reference>
<dbReference type="HOGENOM" id="CLU_3405540_0_0_10"/>
<evidence type="ECO:0000313" key="2">
    <source>
        <dbReference type="Proteomes" id="UP000002028"/>
    </source>
</evidence>
<protein>
    <submittedName>
        <fullName evidence="1">Uncharacterized protein</fullName>
    </submittedName>
</protein>
<organism evidence="1 2">
    <name type="scientific">Spirosoma linguale (strain ATCC 33905 / DSM 74 / LMG 10896 / Claus 1)</name>
    <dbReference type="NCBI Taxonomy" id="504472"/>
    <lineage>
        <taxon>Bacteria</taxon>
        <taxon>Pseudomonadati</taxon>
        <taxon>Bacteroidota</taxon>
        <taxon>Cytophagia</taxon>
        <taxon>Cytophagales</taxon>
        <taxon>Cytophagaceae</taxon>
        <taxon>Spirosoma</taxon>
    </lineage>
</organism>
<proteinExistence type="predicted"/>
<accession>D2QLP0</accession>
<dbReference type="EMBL" id="CP001769">
    <property type="protein sequence ID" value="ADB40330.1"/>
    <property type="molecule type" value="Genomic_DNA"/>
</dbReference>
<name>D2QLP0_SPILD</name>
<dbReference type="Proteomes" id="UP000002028">
    <property type="component" value="Chromosome"/>
</dbReference>
<evidence type="ECO:0000313" key="1">
    <source>
        <dbReference type="EMBL" id="ADB40330.1"/>
    </source>
</evidence>
<gene>
    <name evidence="1" type="ordered locus">Slin_4348</name>
</gene>
<keyword evidence="2" id="KW-1185">Reference proteome</keyword>
<dbReference type="AlphaFoldDB" id="D2QLP0"/>
<dbReference type="KEGG" id="sli:Slin_4348"/>